<feature type="chain" id="PRO_5011648067" description="PknH-like extracellular domain-containing protein" evidence="2">
    <location>
        <begin position="29"/>
        <end position="266"/>
    </location>
</feature>
<dbReference type="STRING" id="1176198.SAMN05444716_1039"/>
<dbReference type="Proteomes" id="UP000198873">
    <property type="component" value="Unassembled WGS sequence"/>
</dbReference>
<evidence type="ECO:0000313" key="4">
    <source>
        <dbReference type="Proteomes" id="UP000198873"/>
    </source>
</evidence>
<sequence>MGGMHLPQRTVVLAPLASIAALGLLAGAALPPGAPGSAGGSTGHGTHAATVSAGDGALDEDRLRSALLDHTDFPQGWAGDSSEQAERRGIGVPRPTEDGCRELFEPAGDGSGTARAGFARTHAGPFVVTVAAAHGDEAGARAAMEGFARAARECATFHAEEGAERNPTTVSYTADGDGSSPEGLGEEAAALRFTRESEARGEAAVVAEVVIARVGAHTVRIAQAGRDDAAAGGLAGLAERAVEKLQQVTEGHTPQPLPDQPGATEL</sequence>
<accession>A0A1I6RDL6</accession>
<gene>
    <name evidence="3" type="ORF">SAMN05444716_1039</name>
</gene>
<feature type="compositionally biased region" description="Basic and acidic residues" evidence="1">
    <location>
        <begin position="84"/>
        <end position="99"/>
    </location>
</feature>
<proteinExistence type="predicted"/>
<organism evidence="3 4">
    <name type="scientific">Streptomyces harbinensis</name>
    <dbReference type="NCBI Taxonomy" id="1176198"/>
    <lineage>
        <taxon>Bacteria</taxon>
        <taxon>Bacillati</taxon>
        <taxon>Actinomycetota</taxon>
        <taxon>Actinomycetes</taxon>
        <taxon>Kitasatosporales</taxon>
        <taxon>Streptomycetaceae</taxon>
        <taxon>Streptomyces</taxon>
    </lineage>
</organism>
<evidence type="ECO:0000256" key="1">
    <source>
        <dbReference type="SAM" id="MobiDB-lite"/>
    </source>
</evidence>
<dbReference type="EMBL" id="FPAB01000003">
    <property type="protein sequence ID" value="SFS62745.1"/>
    <property type="molecule type" value="Genomic_DNA"/>
</dbReference>
<feature type="region of interest" description="Disordered" evidence="1">
    <location>
        <begin position="162"/>
        <end position="184"/>
    </location>
</feature>
<keyword evidence="4" id="KW-1185">Reference proteome</keyword>
<feature type="signal peptide" evidence="2">
    <location>
        <begin position="1"/>
        <end position="28"/>
    </location>
</feature>
<evidence type="ECO:0000313" key="3">
    <source>
        <dbReference type="EMBL" id="SFS62745.1"/>
    </source>
</evidence>
<feature type="region of interest" description="Disordered" evidence="1">
    <location>
        <begin position="72"/>
        <end position="99"/>
    </location>
</feature>
<evidence type="ECO:0008006" key="5">
    <source>
        <dbReference type="Google" id="ProtNLM"/>
    </source>
</evidence>
<protein>
    <recommendedName>
        <fullName evidence="5">PknH-like extracellular domain-containing protein</fullName>
    </recommendedName>
</protein>
<dbReference type="AlphaFoldDB" id="A0A1I6RDL6"/>
<keyword evidence="2" id="KW-0732">Signal</keyword>
<name>A0A1I6RDL6_9ACTN</name>
<reference evidence="4" key="1">
    <citation type="submission" date="2016-10" db="EMBL/GenBank/DDBJ databases">
        <authorList>
            <person name="Varghese N."/>
            <person name="Submissions S."/>
        </authorList>
    </citation>
    <scope>NUCLEOTIDE SEQUENCE [LARGE SCALE GENOMIC DNA]</scope>
    <source>
        <strain evidence="4">CGMCC 4.7047</strain>
    </source>
</reference>
<evidence type="ECO:0000256" key="2">
    <source>
        <dbReference type="SAM" id="SignalP"/>
    </source>
</evidence>
<feature type="region of interest" description="Disordered" evidence="1">
    <location>
        <begin position="245"/>
        <end position="266"/>
    </location>
</feature>
<dbReference type="RefSeq" id="WP_093842596.1">
    <property type="nucleotide sequence ID" value="NZ_JBHUTC010000002.1"/>
</dbReference>